<evidence type="ECO:0000313" key="1">
    <source>
        <dbReference type="EMBL" id="RZU72176.1"/>
    </source>
</evidence>
<dbReference type="Gene3D" id="2.30.320.10">
    <property type="entry name" value="YwqG-like"/>
    <property type="match status" value="1"/>
</dbReference>
<dbReference type="Proteomes" id="UP000294114">
    <property type="component" value="Unassembled WGS sequence"/>
</dbReference>
<protein>
    <submittedName>
        <fullName evidence="1">Uncharacterized protein DUF1963</fullName>
    </submittedName>
</protein>
<evidence type="ECO:0000313" key="2">
    <source>
        <dbReference type="Proteomes" id="UP000294114"/>
    </source>
</evidence>
<dbReference type="Pfam" id="PF09234">
    <property type="entry name" value="DUF1963"/>
    <property type="match status" value="1"/>
</dbReference>
<dbReference type="EMBL" id="SHLD01000001">
    <property type="protein sequence ID" value="RZU72176.1"/>
    <property type="molecule type" value="Genomic_DNA"/>
</dbReference>
<organism evidence="1 2">
    <name type="scientific">Micromonospora kangleipakensis</name>
    <dbReference type="NCBI Taxonomy" id="1077942"/>
    <lineage>
        <taxon>Bacteria</taxon>
        <taxon>Bacillati</taxon>
        <taxon>Actinomycetota</taxon>
        <taxon>Actinomycetes</taxon>
        <taxon>Micromonosporales</taxon>
        <taxon>Micromonosporaceae</taxon>
        <taxon>Micromonospora</taxon>
    </lineage>
</organism>
<keyword evidence="2" id="KW-1185">Reference proteome</keyword>
<accession>A0A4V2GCJ2</accession>
<dbReference type="SUPFAM" id="SSF103032">
    <property type="entry name" value="Hypothetical protein YwqG"/>
    <property type="match status" value="1"/>
</dbReference>
<dbReference type="InterPro" id="IPR035948">
    <property type="entry name" value="YwqG-like_sf"/>
</dbReference>
<dbReference type="InterPro" id="IPR015315">
    <property type="entry name" value="DUF1963"/>
</dbReference>
<dbReference type="AlphaFoldDB" id="A0A4V2GCJ2"/>
<comment type="caution">
    <text evidence="1">The sequence shown here is derived from an EMBL/GenBank/DDBJ whole genome shotgun (WGS) entry which is preliminary data.</text>
</comment>
<proteinExistence type="predicted"/>
<gene>
    <name evidence="1" type="ORF">EV384_0520</name>
</gene>
<name>A0A4V2GCJ2_9ACTN</name>
<reference evidence="1 2" key="1">
    <citation type="submission" date="2019-02" db="EMBL/GenBank/DDBJ databases">
        <title>Sequencing the genomes of 1000 actinobacteria strains.</title>
        <authorList>
            <person name="Klenk H.-P."/>
        </authorList>
    </citation>
    <scope>NUCLEOTIDE SEQUENCE [LARGE SCALE GENOMIC DNA]</scope>
    <source>
        <strain evidence="1 2">DSM 45612</strain>
    </source>
</reference>
<sequence length="232" mass="24474">MSLVSPAENGIRPTARSKGAAYPARVVKLMIYAGAAAADASGTRTGGVPLTPPEFEWPRCRECEGPMQFLAQICLADADPGSAGLLSVFMCQNEPGLCEEWHAAAGGNSAFVFGSDATRAAPVPDDGVTLLDETSAIGFVQIEGDDYLGARGRWARETGRSGPEVLGQLGGRPAWLQNDETPDCGVCDQPMSFVVQLEEGHDYRTSANFGGGGCGYGFRCRSCGDAAFLWQR</sequence>